<keyword evidence="2" id="KW-1133">Transmembrane helix</keyword>
<dbReference type="SUPFAM" id="SSF51445">
    <property type="entry name" value="(Trans)glycosidases"/>
    <property type="match status" value="1"/>
</dbReference>
<evidence type="ECO:0000313" key="4">
    <source>
        <dbReference type="EMBL" id="KAB5579315.1"/>
    </source>
</evidence>
<evidence type="ECO:0000256" key="2">
    <source>
        <dbReference type="SAM" id="Phobius"/>
    </source>
</evidence>
<evidence type="ECO:0000256" key="1">
    <source>
        <dbReference type="SAM" id="MobiDB-lite"/>
    </source>
</evidence>
<dbReference type="Pfam" id="PF00128">
    <property type="entry name" value="Alpha-amylase"/>
    <property type="match status" value="1"/>
</dbReference>
<dbReference type="Gene3D" id="3.20.20.80">
    <property type="entry name" value="Glycosidases"/>
    <property type="match status" value="1"/>
</dbReference>
<gene>
    <name evidence="4" type="ORF">PHYPO_G00193670</name>
</gene>
<dbReference type="PANTHER" id="PTHR46673">
    <property type="entry name" value="4F2 CELL-SURFACE ANTIGEN HEAVY CHAIN"/>
    <property type="match status" value="1"/>
</dbReference>
<dbReference type="Proteomes" id="UP000327468">
    <property type="component" value="Chromosome 4"/>
</dbReference>
<dbReference type="InterPro" id="IPR006047">
    <property type="entry name" value="GH13_cat_dom"/>
</dbReference>
<dbReference type="GO" id="GO:0015180">
    <property type="term" value="F:L-alanine transmembrane transporter activity"/>
    <property type="evidence" value="ECO:0007669"/>
    <property type="project" value="TreeGrafter"/>
</dbReference>
<reference evidence="4 5" key="1">
    <citation type="submission" date="2019-06" db="EMBL/GenBank/DDBJ databases">
        <title>A chromosome-scale genome assembly of the striped catfish, Pangasianodon hypophthalmus.</title>
        <authorList>
            <person name="Wen M."/>
            <person name="Zahm M."/>
            <person name="Roques C."/>
            <person name="Cabau C."/>
            <person name="Klopp C."/>
            <person name="Donnadieu C."/>
            <person name="Jouanno E."/>
            <person name="Avarre J.-C."/>
            <person name="Campet M."/>
            <person name="Ha T.T.T."/>
            <person name="Dugue R."/>
            <person name="Lampietro C."/>
            <person name="Louis A."/>
            <person name="Herpin A."/>
            <person name="Echchiki A."/>
            <person name="Berthelot C."/>
            <person name="Parey E."/>
            <person name="Roest-Crollius H."/>
            <person name="Braasch I."/>
            <person name="Postlethwait J."/>
            <person name="Bobe J."/>
            <person name="Montfort J."/>
            <person name="Bouchez O."/>
            <person name="Begum T."/>
            <person name="Schartl M."/>
            <person name="Guiguen Y."/>
        </authorList>
    </citation>
    <scope>NUCLEOTIDE SEQUENCE [LARGE SCALE GENOMIC DNA]</scope>
    <source>
        <strain evidence="4 5">Indonesia</strain>
        <tissue evidence="4">Blood</tissue>
    </source>
</reference>
<dbReference type="GO" id="GO:0015173">
    <property type="term" value="F:aromatic amino acid transmembrane transporter activity"/>
    <property type="evidence" value="ECO:0007669"/>
    <property type="project" value="TreeGrafter"/>
</dbReference>
<dbReference type="InterPro" id="IPR042280">
    <property type="entry name" value="SLC3A2"/>
</dbReference>
<sequence>MSTEADMKEVELNEMEQEKQSMNTDTEKNGCVKVKVPEEKEVKFTGLTKEELMRVAGTTGWVRIRWVLLVLFWLGWVGMLAGAVVIIVQAPRCKPVPDMHWWNEGPLYQISDVNSYSEGIKGIENNLDSLNQLKVKGLILGPIHTVQEDQMSTLNLKDIDPVLGTQKDLDSLLERAHKKGISIVLNLTPNYKGAAAWFNNVAAALEKFQDACAYWLQQGVDGFLISDMSQVVNTATWKSIQNVIHPNTTEGTKKSALIGSFTKLPADNVSLLLENTGVDLLLTRLQSFNLSGVQEAEDIMKLYPSHSSLAWSLSKHTSDLPTRLYHMLLFTLPGTPVFNRGDEVGLIEGESLTGIWDLESPAEENNETAKTVRAERSAVRSFFKALSDLRGKERALLHGEYASLHSSISSFAFLRLWDQSERFITALNWGNSPVTMTLTNSDLPAEARVRLSTDAEKLAVDRMVPLEKLQLEAKQAVLLSYPYTG</sequence>
<organism evidence="4 5">
    <name type="scientific">Pangasianodon hypophthalmus</name>
    <name type="common">Striped catfish</name>
    <name type="synonym">Helicophagus hypophthalmus</name>
    <dbReference type="NCBI Taxonomy" id="310915"/>
    <lineage>
        <taxon>Eukaryota</taxon>
        <taxon>Metazoa</taxon>
        <taxon>Chordata</taxon>
        <taxon>Craniata</taxon>
        <taxon>Vertebrata</taxon>
        <taxon>Euteleostomi</taxon>
        <taxon>Actinopterygii</taxon>
        <taxon>Neopterygii</taxon>
        <taxon>Teleostei</taxon>
        <taxon>Ostariophysi</taxon>
        <taxon>Siluriformes</taxon>
        <taxon>Pangasiidae</taxon>
        <taxon>Pangasianodon</taxon>
    </lineage>
</organism>
<evidence type="ECO:0000259" key="3">
    <source>
        <dbReference type="SMART" id="SM00642"/>
    </source>
</evidence>
<dbReference type="SMART" id="SM00642">
    <property type="entry name" value="Aamy"/>
    <property type="match status" value="1"/>
</dbReference>
<comment type="caution">
    <text evidence="4">The sequence shown here is derived from an EMBL/GenBank/DDBJ whole genome shotgun (WGS) entry which is preliminary data.</text>
</comment>
<protein>
    <recommendedName>
        <fullName evidence="3">Glycosyl hydrolase family 13 catalytic domain-containing protein</fullName>
    </recommendedName>
</protein>
<feature type="region of interest" description="Disordered" evidence="1">
    <location>
        <begin position="1"/>
        <end position="26"/>
    </location>
</feature>
<dbReference type="InterPro" id="IPR013780">
    <property type="entry name" value="Glyco_hydro_b"/>
</dbReference>
<keyword evidence="2" id="KW-0472">Membrane</keyword>
<dbReference type="InterPro" id="IPR017853">
    <property type="entry name" value="GH"/>
</dbReference>
<dbReference type="GO" id="GO:1904273">
    <property type="term" value="P:L-alanine import across plasma membrane"/>
    <property type="evidence" value="ECO:0007669"/>
    <property type="project" value="TreeGrafter"/>
</dbReference>
<evidence type="ECO:0000313" key="5">
    <source>
        <dbReference type="Proteomes" id="UP000327468"/>
    </source>
</evidence>
<dbReference type="GO" id="GO:0015190">
    <property type="term" value="F:L-leucine transmembrane transporter activity"/>
    <property type="evidence" value="ECO:0007669"/>
    <property type="project" value="TreeGrafter"/>
</dbReference>
<name>A0A5N5PI89_PANHP</name>
<proteinExistence type="predicted"/>
<feature type="transmembrane region" description="Helical" evidence="2">
    <location>
        <begin position="66"/>
        <end position="88"/>
    </location>
</feature>
<dbReference type="Pfam" id="PF16028">
    <property type="entry name" value="SLC3A2_N"/>
    <property type="match status" value="1"/>
</dbReference>
<dbReference type="InterPro" id="IPR031984">
    <property type="entry name" value="SLC3A2_N"/>
</dbReference>
<dbReference type="Gene3D" id="2.60.40.1180">
    <property type="entry name" value="Golgi alpha-mannosidase II"/>
    <property type="match status" value="1"/>
</dbReference>
<dbReference type="EMBL" id="VFJC01000005">
    <property type="protein sequence ID" value="KAB5579315.1"/>
    <property type="molecule type" value="Genomic_DNA"/>
</dbReference>
<dbReference type="PANTHER" id="PTHR46673:SF3">
    <property type="entry name" value="SOLUTE CARRIER FAMILY 3 (AMINO ACID TRANSPORTER HEAVY CHAIN), MEMBER 2A-RELATED"/>
    <property type="match status" value="1"/>
</dbReference>
<feature type="domain" description="Glycosyl hydrolase family 13 catalytic" evidence="3">
    <location>
        <begin position="109"/>
        <end position="390"/>
    </location>
</feature>
<keyword evidence="2" id="KW-0812">Transmembrane</keyword>
<dbReference type="GO" id="GO:0016324">
    <property type="term" value="C:apical plasma membrane"/>
    <property type="evidence" value="ECO:0007669"/>
    <property type="project" value="TreeGrafter"/>
</dbReference>
<dbReference type="GO" id="GO:0015823">
    <property type="term" value="P:phenylalanine transport"/>
    <property type="evidence" value="ECO:0007669"/>
    <property type="project" value="TreeGrafter"/>
</dbReference>
<accession>A0A5N5PI89</accession>
<dbReference type="GO" id="GO:0016323">
    <property type="term" value="C:basolateral plasma membrane"/>
    <property type="evidence" value="ECO:0007669"/>
    <property type="project" value="TreeGrafter"/>
</dbReference>
<dbReference type="OrthoDB" id="1740265at2759"/>
<dbReference type="GO" id="GO:0005975">
    <property type="term" value="P:carbohydrate metabolic process"/>
    <property type="evidence" value="ECO:0007669"/>
    <property type="project" value="InterPro"/>
</dbReference>
<keyword evidence="5" id="KW-1185">Reference proteome</keyword>
<dbReference type="AlphaFoldDB" id="A0A5N5PI89"/>
<dbReference type="GO" id="GO:1903801">
    <property type="term" value="P:L-leucine import across plasma membrane"/>
    <property type="evidence" value="ECO:0007669"/>
    <property type="project" value="TreeGrafter"/>
</dbReference>